<proteinExistence type="inferred from homology"/>
<keyword evidence="1" id="KW-0067">ATP-binding</keyword>
<dbReference type="HAMAP" id="MF_00122">
    <property type="entry name" value="GatC"/>
    <property type="match status" value="1"/>
</dbReference>
<dbReference type="PANTHER" id="PTHR15004:SF0">
    <property type="entry name" value="GLUTAMYL-TRNA(GLN) AMIDOTRANSFERASE SUBUNIT C, MITOCHONDRIAL"/>
    <property type="match status" value="1"/>
</dbReference>
<dbReference type="GO" id="GO:0016740">
    <property type="term" value="F:transferase activity"/>
    <property type="evidence" value="ECO:0007669"/>
    <property type="project" value="UniProtKB-KW"/>
</dbReference>
<dbReference type="OrthoDB" id="47632at2"/>
<accession>F7YYV5</accession>
<comment type="function">
    <text evidence="1">Allows the formation of correctly charged Asn-tRNA(Asn) or Gln-tRNA(Gln) through the transamidation of misacylated Asp-tRNA(Asn) or Glu-tRNA(Gln) in organisms which lack either or both of asparaginyl-tRNA or glutaminyl-tRNA synthetases. The reaction takes place in the presence of glutamine and ATP through an activated phospho-Asp-tRNA(Asn) or phospho-Glu-tRNA(Gln).</text>
</comment>
<comment type="subunit">
    <text evidence="1">Heterotrimer of A, B and C subunits.</text>
</comment>
<dbReference type="GO" id="GO:0050567">
    <property type="term" value="F:glutaminyl-tRNA synthase (glutamine-hydrolyzing) activity"/>
    <property type="evidence" value="ECO:0007669"/>
    <property type="project" value="UniProtKB-UniRule"/>
</dbReference>
<reference evidence="2 3" key="1">
    <citation type="submission" date="2010-11" db="EMBL/GenBank/DDBJ databases">
        <title>The complete genome of Thermotoga thermarum DSM 5069.</title>
        <authorList>
            <consortium name="US DOE Joint Genome Institute (JGI-PGF)"/>
            <person name="Lucas S."/>
            <person name="Copeland A."/>
            <person name="Lapidus A."/>
            <person name="Bruce D."/>
            <person name="Goodwin L."/>
            <person name="Pitluck S."/>
            <person name="Kyrpides N."/>
            <person name="Mavromatis K."/>
            <person name="Ivanova N."/>
            <person name="Zeytun A."/>
            <person name="Brettin T."/>
            <person name="Detter J.C."/>
            <person name="Tapia R."/>
            <person name="Han C."/>
            <person name="Land M."/>
            <person name="Hauser L."/>
            <person name="Markowitz V."/>
            <person name="Cheng J.-F."/>
            <person name="Hugenholtz P."/>
            <person name="Woyke T."/>
            <person name="Wu D."/>
            <person name="Spring S."/>
            <person name="Schroeder M."/>
            <person name="Brambilla E."/>
            <person name="Klenk H.-P."/>
            <person name="Eisen J.A."/>
        </authorList>
    </citation>
    <scope>NUCLEOTIDE SEQUENCE [LARGE SCALE GENOMIC DNA]</scope>
    <source>
        <strain evidence="2 3">DSM 5069</strain>
    </source>
</reference>
<gene>
    <name evidence="1" type="primary">gatC</name>
    <name evidence="2" type="ORF">Theth_1068</name>
</gene>
<dbReference type="InterPro" id="IPR036113">
    <property type="entry name" value="Asp/Glu-ADT_sf_sub_c"/>
</dbReference>
<dbReference type="Gene3D" id="1.10.20.60">
    <property type="entry name" value="Glu-tRNAGln amidotransferase C subunit, N-terminal domain"/>
    <property type="match status" value="1"/>
</dbReference>
<dbReference type="eggNOG" id="COG0721">
    <property type="taxonomic scope" value="Bacteria"/>
</dbReference>
<keyword evidence="1" id="KW-0547">Nucleotide-binding</keyword>
<keyword evidence="3" id="KW-1185">Reference proteome</keyword>
<dbReference type="GO" id="GO:0050566">
    <property type="term" value="F:asparaginyl-tRNA synthase (glutamine-hydrolyzing) activity"/>
    <property type="evidence" value="ECO:0007669"/>
    <property type="project" value="RHEA"/>
</dbReference>
<name>F7YYV5_9THEM</name>
<dbReference type="STRING" id="688269.Theth_1068"/>
<comment type="catalytic activity">
    <reaction evidence="1">
        <text>L-glutamyl-tRNA(Gln) + L-glutamine + ATP + H2O = L-glutaminyl-tRNA(Gln) + L-glutamate + ADP + phosphate + H(+)</text>
        <dbReference type="Rhea" id="RHEA:17521"/>
        <dbReference type="Rhea" id="RHEA-COMP:9681"/>
        <dbReference type="Rhea" id="RHEA-COMP:9684"/>
        <dbReference type="ChEBI" id="CHEBI:15377"/>
        <dbReference type="ChEBI" id="CHEBI:15378"/>
        <dbReference type="ChEBI" id="CHEBI:29985"/>
        <dbReference type="ChEBI" id="CHEBI:30616"/>
        <dbReference type="ChEBI" id="CHEBI:43474"/>
        <dbReference type="ChEBI" id="CHEBI:58359"/>
        <dbReference type="ChEBI" id="CHEBI:78520"/>
        <dbReference type="ChEBI" id="CHEBI:78521"/>
        <dbReference type="ChEBI" id="CHEBI:456216"/>
    </reaction>
</comment>
<dbReference type="NCBIfam" id="TIGR00135">
    <property type="entry name" value="gatC"/>
    <property type="match status" value="1"/>
</dbReference>
<dbReference type="PATRIC" id="fig|688269.3.peg.1096"/>
<protein>
    <recommendedName>
        <fullName evidence="1">Aspartyl/glutamyl-tRNA(Asn/Gln) amidotransferase subunit C</fullName>
        <shortName evidence="1">Asp/Glu-ADT subunit C</shortName>
        <ecNumber evidence="1">6.3.5.-</ecNumber>
    </recommendedName>
</protein>
<keyword evidence="1" id="KW-0648">Protein biosynthesis</keyword>
<dbReference type="AlphaFoldDB" id="F7YYV5"/>
<evidence type="ECO:0000313" key="2">
    <source>
        <dbReference type="EMBL" id="AEH51148.1"/>
    </source>
</evidence>
<dbReference type="EMBL" id="CP002351">
    <property type="protein sequence ID" value="AEH51148.1"/>
    <property type="molecule type" value="Genomic_DNA"/>
</dbReference>
<dbReference type="HOGENOM" id="CLU_105899_4_1_0"/>
<evidence type="ECO:0000256" key="1">
    <source>
        <dbReference type="HAMAP-Rule" id="MF_00122"/>
    </source>
</evidence>
<dbReference type="GO" id="GO:0006450">
    <property type="term" value="P:regulation of translational fidelity"/>
    <property type="evidence" value="ECO:0007669"/>
    <property type="project" value="InterPro"/>
</dbReference>
<dbReference type="GO" id="GO:0005524">
    <property type="term" value="F:ATP binding"/>
    <property type="evidence" value="ECO:0007669"/>
    <property type="project" value="UniProtKB-KW"/>
</dbReference>
<sequence length="96" mass="11172">MIKVDDALVKRLEELARLKLTDEQRKSIQKDMNEILQYMELLNEVDVSNVEPMYTPVEESATLREDEVKPFENLHLLRSNFPKERSGHIVVPGIHA</sequence>
<dbReference type="Pfam" id="PF02686">
    <property type="entry name" value="GatC"/>
    <property type="match status" value="1"/>
</dbReference>
<dbReference type="GO" id="GO:0006412">
    <property type="term" value="P:translation"/>
    <property type="evidence" value="ECO:0007669"/>
    <property type="project" value="UniProtKB-UniRule"/>
</dbReference>
<dbReference type="InterPro" id="IPR003837">
    <property type="entry name" value="GatC"/>
</dbReference>
<organism evidence="2 3">
    <name type="scientific">Pseudothermotoga thermarum DSM 5069</name>
    <dbReference type="NCBI Taxonomy" id="688269"/>
    <lineage>
        <taxon>Bacteria</taxon>
        <taxon>Thermotogati</taxon>
        <taxon>Thermotogota</taxon>
        <taxon>Thermotogae</taxon>
        <taxon>Thermotogales</taxon>
        <taxon>Thermotogaceae</taxon>
        <taxon>Pseudothermotoga</taxon>
    </lineage>
</organism>
<comment type="similarity">
    <text evidence="1">Belongs to the GatC family.</text>
</comment>
<comment type="catalytic activity">
    <reaction evidence="1">
        <text>L-aspartyl-tRNA(Asn) + L-glutamine + ATP + H2O = L-asparaginyl-tRNA(Asn) + L-glutamate + ADP + phosphate + 2 H(+)</text>
        <dbReference type="Rhea" id="RHEA:14513"/>
        <dbReference type="Rhea" id="RHEA-COMP:9674"/>
        <dbReference type="Rhea" id="RHEA-COMP:9677"/>
        <dbReference type="ChEBI" id="CHEBI:15377"/>
        <dbReference type="ChEBI" id="CHEBI:15378"/>
        <dbReference type="ChEBI" id="CHEBI:29985"/>
        <dbReference type="ChEBI" id="CHEBI:30616"/>
        <dbReference type="ChEBI" id="CHEBI:43474"/>
        <dbReference type="ChEBI" id="CHEBI:58359"/>
        <dbReference type="ChEBI" id="CHEBI:78515"/>
        <dbReference type="ChEBI" id="CHEBI:78516"/>
        <dbReference type="ChEBI" id="CHEBI:456216"/>
    </reaction>
</comment>
<keyword evidence="1 2" id="KW-0436">Ligase</keyword>
<dbReference type="RefSeq" id="WP_013932368.1">
    <property type="nucleotide sequence ID" value="NC_015707.1"/>
</dbReference>
<dbReference type="KEGG" id="tta:Theth_1068"/>
<keyword evidence="2" id="KW-0808">Transferase</keyword>
<dbReference type="EC" id="6.3.5.-" evidence="1"/>
<evidence type="ECO:0000313" key="3">
    <source>
        <dbReference type="Proteomes" id="UP000006804"/>
    </source>
</evidence>
<dbReference type="Proteomes" id="UP000006804">
    <property type="component" value="Chromosome"/>
</dbReference>
<dbReference type="PANTHER" id="PTHR15004">
    <property type="entry name" value="GLUTAMYL-TRNA(GLN) AMIDOTRANSFERASE SUBUNIT C, MITOCHONDRIAL"/>
    <property type="match status" value="1"/>
</dbReference>
<dbReference type="GO" id="GO:0070681">
    <property type="term" value="P:glutaminyl-tRNAGln biosynthesis via transamidation"/>
    <property type="evidence" value="ECO:0007669"/>
    <property type="project" value="TreeGrafter"/>
</dbReference>
<dbReference type="SUPFAM" id="SSF141000">
    <property type="entry name" value="Glu-tRNAGln amidotransferase C subunit"/>
    <property type="match status" value="1"/>
</dbReference>